<dbReference type="InterPro" id="IPR002305">
    <property type="entry name" value="aa-tRNA-synth_Ic"/>
</dbReference>
<dbReference type="PRINTS" id="PR01039">
    <property type="entry name" value="TRNASYNTHTRP"/>
</dbReference>
<comment type="subunit">
    <text evidence="8">Homodimer.</text>
</comment>
<gene>
    <name evidence="8 10" type="primary">trpS</name>
    <name evidence="10" type="ORF">C4617_01000</name>
</gene>
<dbReference type="PANTHER" id="PTHR43766:SF1">
    <property type="entry name" value="TRYPTOPHAN--TRNA LIGASE, MITOCHONDRIAL"/>
    <property type="match status" value="1"/>
</dbReference>
<evidence type="ECO:0000256" key="3">
    <source>
        <dbReference type="ARBA" id="ARBA00022741"/>
    </source>
</evidence>
<dbReference type="GO" id="GO:0005829">
    <property type="term" value="C:cytosol"/>
    <property type="evidence" value="ECO:0007669"/>
    <property type="project" value="TreeGrafter"/>
</dbReference>
<accession>A0A2T4VZ25</accession>
<dbReference type="CDD" id="cd00806">
    <property type="entry name" value="TrpRS_core"/>
    <property type="match status" value="1"/>
</dbReference>
<evidence type="ECO:0000256" key="2">
    <source>
        <dbReference type="ARBA" id="ARBA00022598"/>
    </source>
</evidence>
<evidence type="ECO:0000256" key="9">
    <source>
        <dbReference type="RuleBase" id="RU363036"/>
    </source>
</evidence>
<dbReference type="EMBL" id="PSQJ01000001">
    <property type="protein sequence ID" value="PTL87013.1"/>
    <property type="molecule type" value="Genomic_DNA"/>
</dbReference>
<dbReference type="InterPro" id="IPR001412">
    <property type="entry name" value="aa-tRNA-synth_I_CS"/>
</dbReference>
<feature type="binding site" evidence="8">
    <location>
        <begin position="219"/>
        <end position="223"/>
    </location>
    <ligand>
        <name>ATP</name>
        <dbReference type="ChEBI" id="CHEBI:30616"/>
    </ligand>
</feature>
<dbReference type="Pfam" id="PF00579">
    <property type="entry name" value="tRNA-synt_1b"/>
    <property type="match status" value="1"/>
</dbReference>
<dbReference type="InterPro" id="IPR014729">
    <property type="entry name" value="Rossmann-like_a/b/a_fold"/>
</dbReference>
<keyword evidence="5 8" id="KW-0648">Protein biosynthesis</keyword>
<evidence type="ECO:0000313" key="11">
    <source>
        <dbReference type="Proteomes" id="UP000240811"/>
    </source>
</evidence>
<keyword evidence="6 8" id="KW-0030">Aminoacyl-tRNA synthetase</keyword>
<dbReference type="GO" id="GO:0006436">
    <property type="term" value="P:tryptophanyl-tRNA aminoacylation"/>
    <property type="evidence" value="ECO:0007669"/>
    <property type="project" value="UniProtKB-UniRule"/>
</dbReference>
<protein>
    <recommendedName>
        <fullName evidence="8">Tryptophan--tRNA ligase</fullName>
        <ecNumber evidence="8">6.1.1.2</ecNumber>
    </recommendedName>
    <alternativeName>
        <fullName evidence="8">Tryptophanyl-tRNA synthetase</fullName>
        <shortName evidence="8">TrpRS</shortName>
    </alternativeName>
</protein>
<dbReference type="AlphaFoldDB" id="A0A2T4VZ25"/>
<dbReference type="PANTHER" id="PTHR43766">
    <property type="entry name" value="TRYPTOPHAN--TRNA LIGASE, MITOCHONDRIAL"/>
    <property type="match status" value="1"/>
</dbReference>
<feature type="short sequence motif" description="'HIGH' region" evidence="8">
    <location>
        <begin position="14"/>
        <end position="22"/>
    </location>
</feature>
<feature type="binding site" evidence="8">
    <location>
        <begin position="21"/>
        <end position="22"/>
    </location>
    <ligand>
        <name>ATP</name>
        <dbReference type="ChEBI" id="CHEBI:30616"/>
    </ligand>
</feature>
<organism evidence="10 11">
    <name type="scientific">Candidatus Liberibacter europaeus</name>
    <dbReference type="NCBI Taxonomy" id="744859"/>
    <lineage>
        <taxon>Bacteria</taxon>
        <taxon>Pseudomonadati</taxon>
        <taxon>Pseudomonadota</taxon>
        <taxon>Alphaproteobacteria</taxon>
        <taxon>Hyphomicrobiales</taxon>
        <taxon>Rhizobiaceae</taxon>
        <taxon>Liberibacter</taxon>
    </lineage>
</organism>
<feature type="binding site" evidence="8">
    <location>
        <begin position="151"/>
        <end position="153"/>
    </location>
    <ligand>
        <name>ATP</name>
        <dbReference type="ChEBI" id="CHEBI:30616"/>
    </ligand>
</feature>
<dbReference type="EC" id="6.1.1.2" evidence="8"/>
<dbReference type="HAMAP" id="MF_00140_B">
    <property type="entry name" value="Trp_tRNA_synth_B"/>
    <property type="match status" value="1"/>
</dbReference>
<dbReference type="InterPro" id="IPR050203">
    <property type="entry name" value="Trp-tRNA_synthetase"/>
</dbReference>
<keyword evidence="8" id="KW-0963">Cytoplasm</keyword>
<dbReference type="InterPro" id="IPR024109">
    <property type="entry name" value="Trp-tRNA-ligase_bac-type"/>
</dbReference>
<dbReference type="Proteomes" id="UP000240811">
    <property type="component" value="Unassembled WGS sequence"/>
</dbReference>
<comment type="function">
    <text evidence="8">Catalyzes the attachment of tryptophan to tRNA(Trp).</text>
</comment>
<dbReference type="InterPro" id="IPR002306">
    <property type="entry name" value="Trp-tRNA-ligase"/>
</dbReference>
<dbReference type="SUPFAM" id="SSF52374">
    <property type="entry name" value="Nucleotidylyl transferase"/>
    <property type="match status" value="1"/>
</dbReference>
<comment type="subcellular location">
    <subcellularLocation>
        <location evidence="8">Cytoplasm</location>
    </subcellularLocation>
</comment>
<evidence type="ECO:0000313" key="10">
    <source>
        <dbReference type="EMBL" id="PTL87013.1"/>
    </source>
</evidence>
<comment type="similarity">
    <text evidence="1 8 9">Belongs to the class-I aminoacyl-tRNA synthetase family.</text>
</comment>
<dbReference type="GO" id="GO:0005524">
    <property type="term" value="F:ATP binding"/>
    <property type="evidence" value="ECO:0007669"/>
    <property type="project" value="UniProtKB-UniRule"/>
</dbReference>
<evidence type="ECO:0000256" key="8">
    <source>
        <dbReference type="HAMAP-Rule" id="MF_00140"/>
    </source>
</evidence>
<dbReference type="GO" id="GO:0004830">
    <property type="term" value="F:tryptophan-tRNA ligase activity"/>
    <property type="evidence" value="ECO:0007669"/>
    <property type="project" value="UniProtKB-UniRule"/>
</dbReference>
<comment type="catalytic activity">
    <reaction evidence="7 8">
        <text>tRNA(Trp) + L-tryptophan + ATP = L-tryptophyl-tRNA(Trp) + AMP + diphosphate + H(+)</text>
        <dbReference type="Rhea" id="RHEA:24080"/>
        <dbReference type="Rhea" id="RHEA-COMP:9671"/>
        <dbReference type="Rhea" id="RHEA-COMP:9705"/>
        <dbReference type="ChEBI" id="CHEBI:15378"/>
        <dbReference type="ChEBI" id="CHEBI:30616"/>
        <dbReference type="ChEBI" id="CHEBI:33019"/>
        <dbReference type="ChEBI" id="CHEBI:57912"/>
        <dbReference type="ChEBI" id="CHEBI:78442"/>
        <dbReference type="ChEBI" id="CHEBI:78535"/>
        <dbReference type="ChEBI" id="CHEBI:456215"/>
        <dbReference type="EC" id="6.1.1.2"/>
    </reaction>
</comment>
<dbReference type="PROSITE" id="PS00178">
    <property type="entry name" value="AA_TRNA_LIGASE_I"/>
    <property type="match status" value="1"/>
</dbReference>
<name>A0A2T4VZ25_9HYPH</name>
<feature type="binding site" evidence="8">
    <location>
        <begin position="13"/>
        <end position="15"/>
    </location>
    <ligand>
        <name>ATP</name>
        <dbReference type="ChEBI" id="CHEBI:30616"/>
    </ligand>
</feature>
<keyword evidence="4 8" id="KW-0067">ATP-binding</keyword>
<evidence type="ECO:0000256" key="5">
    <source>
        <dbReference type="ARBA" id="ARBA00022917"/>
    </source>
</evidence>
<evidence type="ECO:0000256" key="6">
    <source>
        <dbReference type="ARBA" id="ARBA00023146"/>
    </source>
</evidence>
<keyword evidence="3 8" id="KW-0547">Nucleotide-binding</keyword>
<evidence type="ECO:0000256" key="4">
    <source>
        <dbReference type="ARBA" id="ARBA00022840"/>
    </source>
</evidence>
<feature type="short sequence motif" description="'KMSKS' region" evidence="8">
    <location>
        <begin position="219"/>
        <end position="223"/>
    </location>
</feature>
<sequence length="356" mass="39766">MTSTEKLLVSGIQPTGGLHLGNYLGVIRKIAKMQQISDYKGIYSVVDLHAITHELVQEDLKNQSRLIAASFLSVGIDPSKHMIFKQSAVSQHSELAWILNCVARMGWMNNMIQFKEKSGKNSATSSLGLYAYPVLMAADILLYRATHVLVGEDQKQHIELTHLIANKFNRDFEHKINIHNHMNASKIGNQSFKGFFPNVEPIIDDSVSRIKSLRDASKKMSKSDPSDFSRINLLDDSDAIAKKIQKAKTDFDVLPSVASELENRPEAKNLIVIFATIKQITIDEALKEFGGQSFSKFKSALTDTIIAELIPISTEINHILKDISYVDRVLVEGAEKARHLAQETMTHVKDMIGLSH</sequence>
<feature type="binding site" evidence="8">
    <location>
        <position position="139"/>
    </location>
    <ligand>
        <name>L-tryptophan</name>
        <dbReference type="ChEBI" id="CHEBI:57912"/>
    </ligand>
</feature>
<dbReference type="Gene3D" id="3.40.50.620">
    <property type="entry name" value="HUPs"/>
    <property type="match status" value="1"/>
</dbReference>
<dbReference type="NCBIfam" id="TIGR00233">
    <property type="entry name" value="trpS"/>
    <property type="match status" value="1"/>
</dbReference>
<reference evidence="11" key="1">
    <citation type="submission" date="2018-02" db="EMBL/GenBank/DDBJ databases">
        <title>Genome sequence of Candidatus Liberibacter europaeus.</title>
        <authorList>
            <person name="Frampton R.A."/>
            <person name="Thompson S.M."/>
            <person name="David C."/>
            <person name="Addison S.M."/>
            <person name="Smith G.R."/>
        </authorList>
    </citation>
    <scope>NUCLEOTIDE SEQUENCE [LARGE SCALE GENOMIC DNA]</scope>
</reference>
<feature type="binding site" evidence="8">
    <location>
        <position position="210"/>
    </location>
    <ligand>
        <name>ATP</name>
        <dbReference type="ChEBI" id="CHEBI:30616"/>
    </ligand>
</feature>
<keyword evidence="2 8" id="KW-0436">Ligase</keyword>
<comment type="caution">
    <text evidence="10">The sequence shown here is derived from an EMBL/GenBank/DDBJ whole genome shotgun (WGS) entry which is preliminary data.</text>
</comment>
<evidence type="ECO:0000256" key="7">
    <source>
        <dbReference type="ARBA" id="ARBA00049929"/>
    </source>
</evidence>
<dbReference type="Gene3D" id="1.10.240.10">
    <property type="entry name" value="Tyrosyl-Transfer RNA Synthetase"/>
    <property type="match status" value="1"/>
</dbReference>
<proteinExistence type="inferred from homology"/>
<evidence type="ECO:0000256" key="1">
    <source>
        <dbReference type="ARBA" id="ARBA00005594"/>
    </source>
</evidence>